<evidence type="ECO:0000313" key="2">
    <source>
        <dbReference type="EMBL" id="TNN56030.1"/>
    </source>
</evidence>
<keyword evidence="3" id="KW-1185">Reference proteome</keyword>
<organism evidence="2 3">
    <name type="scientific">Liparis tanakae</name>
    <name type="common">Tanaka's snailfish</name>
    <dbReference type="NCBI Taxonomy" id="230148"/>
    <lineage>
        <taxon>Eukaryota</taxon>
        <taxon>Metazoa</taxon>
        <taxon>Chordata</taxon>
        <taxon>Craniata</taxon>
        <taxon>Vertebrata</taxon>
        <taxon>Euteleostomi</taxon>
        <taxon>Actinopterygii</taxon>
        <taxon>Neopterygii</taxon>
        <taxon>Teleostei</taxon>
        <taxon>Neoteleostei</taxon>
        <taxon>Acanthomorphata</taxon>
        <taxon>Eupercaria</taxon>
        <taxon>Perciformes</taxon>
        <taxon>Cottioidei</taxon>
        <taxon>Cottales</taxon>
        <taxon>Liparidae</taxon>
        <taxon>Liparis</taxon>
    </lineage>
</organism>
<name>A0A4Z2GS01_9TELE</name>
<dbReference type="AlphaFoldDB" id="A0A4Z2GS01"/>
<keyword evidence="2" id="KW-0808">Transferase</keyword>
<dbReference type="EMBL" id="SRLO01000438">
    <property type="protein sequence ID" value="TNN56030.1"/>
    <property type="molecule type" value="Genomic_DNA"/>
</dbReference>
<evidence type="ECO:0000256" key="1">
    <source>
        <dbReference type="SAM" id="MobiDB-lite"/>
    </source>
</evidence>
<protein>
    <submittedName>
        <fullName evidence="2">Cyclin-dependent kinase 15</fullName>
    </submittedName>
</protein>
<comment type="caution">
    <text evidence="2">The sequence shown here is derived from an EMBL/GenBank/DDBJ whole genome shotgun (WGS) entry which is preliminary data.</text>
</comment>
<gene>
    <name evidence="2" type="primary">cdk15_2</name>
    <name evidence="2" type="ORF">EYF80_033746</name>
</gene>
<reference evidence="2 3" key="1">
    <citation type="submission" date="2019-03" db="EMBL/GenBank/DDBJ databases">
        <title>First draft genome of Liparis tanakae, snailfish: a comprehensive survey of snailfish specific genes.</title>
        <authorList>
            <person name="Kim W."/>
            <person name="Song I."/>
            <person name="Jeong J.-H."/>
            <person name="Kim D."/>
            <person name="Kim S."/>
            <person name="Ryu S."/>
            <person name="Song J.Y."/>
            <person name="Lee S.K."/>
        </authorList>
    </citation>
    <scope>NUCLEOTIDE SEQUENCE [LARGE SCALE GENOMIC DNA]</scope>
    <source>
        <tissue evidence="2">Muscle</tissue>
    </source>
</reference>
<dbReference type="OrthoDB" id="1732493at2759"/>
<feature type="compositionally biased region" description="Basic residues" evidence="1">
    <location>
        <begin position="61"/>
        <end position="71"/>
    </location>
</feature>
<proteinExistence type="predicted"/>
<sequence>MEDCCRWARRCCCGEEEHDEEAKEELDLDRSGPPPSGSQLDLDRSGPPPSGSQPHWFHTLQVRRFRGHRGRSNSDPLGGKGCQDPLPWVRPLPPHKLLG</sequence>
<feature type="compositionally biased region" description="Pro residues" evidence="1">
    <location>
        <begin position="88"/>
        <end position="99"/>
    </location>
</feature>
<feature type="region of interest" description="Disordered" evidence="1">
    <location>
        <begin position="22"/>
        <end position="99"/>
    </location>
</feature>
<evidence type="ECO:0000313" key="3">
    <source>
        <dbReference type="Proteomes" id="UP000314294"/>
    </source>
</evidence>
<dbReference type="GO" id="GO:0016301">
    <property type="term" value="F:kinase activity"/>
    <property type="evidence" value="ECO:0007669"/>
    <property type="project" value="UniProtKB-KW"/>
</dbReference>
<dbReference type="Proteomes" id="UP000314294">
    <property type="component" value="Unassembled WGS sequence"/>
</dbReference>
<accession>A0A4Z2GS01</accession>
<keyword evidence="2" id="KW-0418">Kinase</keyword>